<dbReference type="Proteomes" id="UP001165060">
    <property type="component" value="Unassembled WGS sequence"/>
</dbReference>
<organism evidence="1 2">
    <name type="scientific">Tetraparma gracilis</name>
    <dbReference type="NCBI Taxonomy" id="2962635"/>
    <lineage>
        <taxon>Eukaryota</taxon>
        <taxon>Sar</taxon>
        <taxon>Stramenopiles</taxon>
        <taxon>Ochrophyta</taxon>
        <taxon>Bolidophyceae</taxon>
        <taxon>Parmales</taxon>
        <taxon>Triparmaceae</taxon>
        <taxon>Tetraparma</taxon>
    </lineage>
</organism>
<reference evidence="1 2" key="1">
    <citation type="journal article" date="2023" name="Commun. Biol.">
        <title>Genome analysis of Parmales, the sister group of diatoms, reveals the evolutionary specialization of diatoms from phago-mixotrophs to photoautotrophs.</title>
        <authorList>
            <person name="Ban H."/>
            <person name="Sato S."/>
            <person name="Yoshikawa S."/>
            <person name="Yamada K."/>
            <person name="Nakamura Y."/>
            <person name="Ichinomiya M."/>
            <person name="Sato N."/>
            <person name="Blanc-Mathieu R."/>
            <person name="Endo H."/>
            <person name="Kuwata A."/>
            <person name="Ogata H."/>
        </authorList>
    </citation>
    <scope>NUCLEOTIDE SEQUENCE [LARGE SCALE GENOMIC DNA]</scope>
</reference>
<name>A0ABQ6MHC4_9STRA</name>
<comment type="caution">
    <text evidence="1">The sequence shown here is derived from an EMBL/GenBank/DDBJ whole genome shotgun (WGS) entry which is preliminary data.</text>
</comment>
<proteinExistence type="predicted"/>
<dbReference type="EMBL" id="BRYB01001463">
    <property type="protein sequence ID" value="GMI26296.1"/>
    <property type="molecule type" value="Genomic_DNA"/>
</dbReference>
<evidence type="ECO:0000313" key="2">
    <source>
        <dbReference type="Proteomes" id="UP001165060"/>
    </source>
</evidence>
<protein>
    <recommendedName>
        <fullName evidence="3">Phospholipid scramblase</fullName>
    </recommendedName>
</protein>
<evidence type="ECO:0008006" key="3">
    <source>
        <dbReference type="Google" id="ProtNLM"/>
    </source>
</evidence>
<accession>A0ABQ6MHC4</accession>
<keyword evidence="2" id="KW-1185">Reference proteome</keyword>
<gene>
    <name evidence="1" type="ORF">TeGR_g5513</name>
</gene>
<sequence>MAAPASSWIIEDRLMMSRINTSAITVTMVVPHGVKSYGCCACCYAPASLPACSALPCVMDPEYIVKEMEASKYIYVRENSLEWNAPIMTQSEGNCFGVSCCYFRAQDHVTVIYFDDPMFDRITDKTPCCNQCATWCCGGEGELIQIDSKFCFGCCYRSVLGAGACVPVCCAASCCPCYPLVIKHKIWVANAADAKAGILEARDNARERMGLKK</sequence>
<evidence type="ECO:0000313" key="1">
    <source>
        <dbReference type="EMBL" id="GMI26296.1"/>
    </source>
</evidence>